<evidence type="ECO:0000256" key="5">
    <source>
        <dbReference type="ARBA" id="ARBA00049026"/>
    </source>
</evidence>
<evidence type="ECO:0000259" key="7">
    <source>
        <dbReference type="Pfam" id="PF21478"/>
    </source>
</evidence>
<dbReference type="InterPro" id="IPR049316">
    <property type="entry name" value="GDC-P_C"/>
</dbReference>
<dbReference type="Pfam" id="PF21478">
    <property type="entry name" value="GcvP2_C"/>
    <property type="match status" value="1"/>
</dbReference>
<keyword evidence="3" id="KW-0663">Pyridoxal phosphate</keyword>
<dbReference type="InterPro" id="IPR049315">
    <property type="entry name" value="GDC-P_N"/>
</dbReference>
<dbReference type="GO" id="GO:0016594">
    <property type="term" value="F:glycine binding"/>
    <property type="evidence" value="ECO:0007669"/>
    <property type="project" value="TreeGrafter"/>
</dbReference>
<evidence type="ECO:0000256" key="2">
    <source>
        <dbReference type="ARBA" id="ARBA00012134"/>
    </source>
</evidence>
<dbReference type="PANTHER" id="PTHR11773">
    <property type="entry name" value="GLYCINE DEHYDROGENASE, DECARBOXYLATING"/>
    <property type="match status" value="1"/>
</dbReference>
<evidence type="ECO:0000256" key="4">
    <source>
        <dbReference type="ARBA" id="ARBA00023002"/>
    </source>
</evidence>
<dbReference type="NCBIfam" id="NF003346">
    <property type="entry name" value="PRK04366.1"/>
    <property type="match status" value="1"/>
</dbReference>
<evidence type="ECO:0000259" key="6">
    <source>
        <dbReference type="Pfam" id="PF02347"/>
    </source>
</evidence>
<feature type="domain" description="Glycine cleavage system P-protein N-terminal" evidence="6">
    <location>
        <begin position="103"/>
        <end position="301"/>
    </location>
</feature>
<dbReference type="Pfam" id="PF02347">
    <property type="entry name" value="GDC-P"/>
    <property type="match status" value="1"/>
</dbReference>
<dbReference type="InterPro" id="IPR015421">
    <property type="entry name" value="PyrdxlP-dep_Trfase_major"/>
</dbReference>
<dbReference type="SUPFAM" id="SSF53383">
    <property type="entry name" value="PLP-dependent transferases"/>
    <property type="match status" value="1"/>
</dbReference>
<dbReference type="AlphaFoldDB" id="A0A7J3XYN4"/>
<keyword evidence="4" id="KW-0560">Oxidoreductase</keyword>
<organism evidence="8">
    <name type="scientific">Thermogladius calderae</name>
    <dbReference type="NCBI Taxonomy" id="1200300"/>
    <lineage>
        <taxon>Archaea</taxon>
        <taxon>Thermoproteota</taxon>
        <taxon>Thermoprotei</taxon>
        <taxon>Desulfurococcales</taxon>
        <taxon>Desulfurococcaceae</taxon>
        <taxon>Thermogladius</taxon>
    </lineage>
</organism>
<dbReference type="InterPro" id="IPR020581">
    <property type="entry name" value="GDC_P"/>
</dbReference>
<dbReference type="PANTHER" id="PTHR11773:SF1">
    <property type="entry name" value="GLYCINE DEHYDROGENASE (DECARBOXYLATING), MITOCHONDRIAL"/>
    <property type="match status" value="1"/>
</dbReference>
<dbReference type="EMBL" id="DRYK01000049">
    <property type="protein sequence ID" value="HHP67868.1"/>
    <property type="molecule type" value="Genomic_DNA"/>
</dbReference>
<dbReference type="GO" id="GO:0005829">
    <property type="term" value="C:cytosol"/>
    <property type="evidence" value="ECO:0007669"/>
    <property type="project" value="TreeGrafter"/>
</dbReference>
<dbReference type="GO" id="GO:0005960">
    <property type="term" value="C:glycine cleavage complex"/>
    <property type="evidence" value="ECO:0007669"/>
    <property type="project" value="TreeGrafter"/>
</dbReference>
<dbReference type="FunFam" id="3.40.640.10:FF:000224">
    <property type="entry name" value="Probable glycine dehydrogenase (decarboxylating) subunit 2"/>
    <property type="match status" value="1"/>
</dbReference>
<dbReference type="InterPro" id="IPR015422">
    <property type="entry name" value="PyrdxlP-dep_Trfase_small"/>
</dbReference>
<comment type="cofactor">
    <cofactor evidence="1">
        <name>pyridoxal 5'-phosphate</name>
        <dbReference type="ChEBI" id="CHEBI:597326"/>
    </cofactor>
</comment>
<dbReference type="GO" id="GO:0030170">
    <property type="term" value="F:pyridoxal phosphate binding"/>
    <property type="evidence" value="ECO:0007669"/>
    <property type="project" value="TreeGrafter"/>
</dbReference>
<evidence type="ECO:0000313" key="8">
    <source>
        <dbReference type="EMBL" id="HHP67868.1"/>
    </source>
</evidence>
<sequence length="519" mass="57303">MFRQAKWNEPLILEYPDRGLVGLNIQQVDAGIVEKVGGLKIPKGMMRETRINIPNLPEVVVVRHYTRLSQMSYGVDTGPVPLGSCTMKYNPRLAWDIAFDNRITGLHPLQDERTVQGLLQILFELQKWLANITGMDVCSLHPAAGAHGELAGVLTIRRYHELKGNLGLKREIIIPDSAHGTNPASASMAGFVTITVPTGKDGNVDFEALKSAVGDATAGLMITNPSTLGLFEERIIEIAEMLHNHDALLYYDGANMNGIMGYARPGDMGFDIAHLNIHKTFSSPHGGGGPGAGVVCVRDRIVDERRGVRLSDLIPGFIVVYDHETGLYKLKEPGPYSVGLIKAFFGNVIPLVWAYVYIASLGPQGLRKVAEHAVMATNYFIKLVEGVKGLEIPFGRGRFRKHEVVLSASKLAEDTGVTAMEVAKGLLDAGFYAPTVYFPLIVKEALQVEFTEAESLENIERYAERLREISKIAYENPEIAKSWPSNTSVRLIDYVRGDHPKTVSPTWRVYLRRMRGELS</sequence>
<comment type="catalytic activity">
    <reaction evidence="5">
        <text>N(6)-[(R)-lipoyl]-L-lysyl-[glycine-cleavage complex H protein] + glycine + H(+) = N(6)-[(R)-S(8)-aminomethyldihydrolipoyl]-L-lysyl-[glycine-cleavage complex H protein] + CO2</text>
        <dbReference type="Rhea" id="RHEA:24304"/>
        <dbReference type="Rhea" id="RHEA-COMP:10494"/>
        <dbReference type="Rhea" id="RHEA-COMP:10495"/>
        <dbReference type="ChEBI" id="CHEBI:15378"/>
        <dbReference type="ChEBI" id="CHEBI:16526"/>
        <dbReference type="ChEBI" id="CHEBI:57305"/>
        <dbReference type="ChEBI" id="CHEBI:83099"/>
        <dbReference type="ChEBI" id="CHEBI:83143"/>
        <dbReference type="EC" id="1.4.4.2"/>
    </reaction>
</comment>
<evidence type="ECO:0000256" key="3">
    <source>
        <dbReference type="ARBA" id="ARBA00022898"/>
    </source>
</evidence>
<accession>A0A7J3XYN4</accession>
<dbReference type="Gene3D" id="6.20.440.10">
    <property type="match status" value="1"/>
</dbReference>
<comment type="caution">
    <text evidence="8">The sequence shown here is derived from an EMBL/GenBank/DDBJ whole genome shotgun (WGS) entry which is preliminary data.</text>
</comment>
<dbReference type="Gene3D" id="3.40.640.10">
    <property type="entry name" value="Type I PLP-dependent aspartate aminotransferase-like (Major domain)"/>
    <property type="match status" value="1"/>
</dbReference>
<dbReference type="GO" id="GO:0019464">
    <property type="term" value="P:glycine decarboxylation via glycine cleavage system"/>
    <property type="evidence" value="ECO:0007669"/>
    <property type="project" value="TreeGrafter"/>
</dbReference>
<dbReference type="GO" id="GO:0004375">
    <property type="term" value="F:glycine dehydrogenase (decarboxylating) activity"/>
    <property type="evidence" value="ECO:0007669"/>
    <property type="project" value="UniProtKB-EC"/>
</dbReference>
<proteinExistence type="predicted"/>
<dbReference type="InterPro" id="IPR015424">
    <property type="entry name" value="PyrdxlP-dep_Trfase"/>
</dbReference>
<name>A0A7J3XYN4_9CREN</name>
<feature type="domain" description="Glycine dehydrogenase C-terminal" evidence="7">
    <location>
        <begin position="371"/>
        <end position="471"/>
    </location>
</feature>
<protein>
    <recommendedName>
        <fullName evidence="2">glycine dehydrogenase (aminomethyl-transferring)</fullName>
        <ecNumber evidence="2">1.4.4.2</ecNumber>
    </recommendedName>
</protein>
<dbReference type="Gene3D" id="3.90.1150.10">
    <property type="entry name" value="Aspartate Aminotransferase, domain 1"/>
    <property type="match status" value="1"/>
</dbReference>
<gene>
    <name evidence="8" type="ORF">ENM60_03650</name>
</gene>
<evidence type="ECO:0000256" key="1">
    <source>
        <dbReference type="ARBA" id="ARBA00001933"/>
    </source>
</evidence>
<reference evidence="8" key="1">
    <citation type="journal article" date="2020" name="mSystems">
        <title>Genome- and Community-Level Interaction Insights into Carbon Utilization and Element Cycling Functions of Hydrothermarchaeota in Hydrothermal Sediment.</title>
        <authorList>
            <person name="Zhou Z."/>
            <person name="Liu Y."/>
            <person name="Xu W."/>
            <person name="Pan J."/>
            <person name="Luo Z.H."/>
            <person name="Li M."/>
        </authorList>
    </citation>
    <scope>NUCLEOTIDE SEQUENCE [LARGE SCALE GENOMIC DNA]</scope>
    <source>
        <strain evidence="8">SpSt-110</strain>
    </source>
</reference>
<dbReference type="EC" id="1.4.4.2" evidence="2"/>